<accession>A0A1R1PFL5</accession>
<comment type="caution">
    <text evidence="2">The sequence shown here is derived from an EMBL/GenBank/DDBJ whole genome shotgun (WGS) entry which is preliminary data.</text>
</comment>
<dbReference type="AlphaFoldDB" id="A0A1R1PFL5"/>
<organism evidence="2 3">
    <name type="scientific">Zancudomyces culisetae</name>
    <name type="common">Gut fungus</name>
    <name type="synonym">Smittium culisetae</name>
    <dbReference type="NCBI Taxonomy" id="1213189"/>
    <lineage>
        <taxon>Eukaryota</taxon>
        <taxon>Fungi</taxon>
        <taxon>Fungi incertae sedis</taxon>
        <taxon>Zoopagomycota</taxon>
        <taxon>Kickxellomycotina</taxon>
        <taxon>Harpellomycetes</taxon>
        <taxon>Harpellales</taxon>
        <taxon>Legeriomycetaceae</taxon>
        <taxon>Zancudomyces</taxon>
    </lineage>
</organism>
<feature type="region of interest" description="Disordered" evidence="1">
    <location>
        <begin position="83"/>
        <end position="102"/>
    </location>
</feature>
<sequence>MVDCTITRKIQSVQGFFNLMYNQYSSVLVDLNNITLPRIPIDALEHNSAINAILTNNVDDLLFTKPLASSFKKFKKLLVGRESTDYKNDSSTDTGDTPGDEDRFGGYSGGLIKLITESILSTLFLDLRL</sequence>
<protein>
    <submittedName>
        <fullName evidence="2">Uncharacterized protein</fullName>
    </submittedName>
</protein>
<dbReference type="EMBL" id="LSSK01001445">
    <property type="protein sequence ID" value="OMH79703.1"/>
    <property type="molecule type" value="Genomic_DNA"/>
</dbReference>
<keyword evidence="3" id="KW-1185">Reference proteome</keyword>
<evidence type="ECO:0000313" key="3">
    <source>
        <dbReference type="Proteomes" id="UP000188320"/>
    </source>
</evidence>
<gene>
    <name evidence="2" type="ORF">AX774_g6874</name>
</gene>
<reference evidence="3" key="1">
    <citation type="submission" date="2017-01" db="EMBL/GenBank/DDBJ databases">
        <authorList>
            <person name="Wang Y."/>
            <person name="White M."/>
            <person name="Kvist S."/>
            <person name="Moncalvo J.-M."/>
        </authorList>
    </citation>
    <scope>NUCLEOTIDE SEQUENCE [LARGE SCALE GENOMIC DNA]</scope>
    <source>
        <strain evidence="3">COL-18-3</strain>
    </source>
</reference>
<proteinExistence type="predicted"/>
<name>A0A1R1PFL5_ZANCU</name>
<evidence type="ECO:0000313" key="2">
    <source>
        <dbReference type="EMBL" id="OMH79703.1"/>
    </source>
</evidence>
<dbReference type="Proteomes" id="UP000188320">
    <property type="component" value="Unassembled WGS sequence"/>
</dbReference>
<evidence type="ECO:0000256" key="1">
    <source>
        <dbReference type="SAM" id="MobiDB-lite"/>
    </source>
</evidence>